<evidence type="ECO:0000313" key="3">
    <source>
        <dbReference type="EMBL" id="MBH1922925.1"/>
    </source>
</evidence>
<dbReference type="InterPro" id="IPR040811">
    <property type="entry name" value="SLATT_4"/>
</dbReference>
<name>A0ABS0M5U3_9GAMM</name>
<evidence type="ECO:0000259" key="2">
    <source>
        <dbReference type="Pfam" id="PF18186"/>
    </source>
</evidence>
<feature type="domain" description="SMODS and SLOG-associating 2TM effector" evidence="2">
    <location>
        <begin position="15"/>
        <end position="151"/>
    </location>
</feature>
<keyword evidence="4" id="KW-1185">Reference proteome</keyword>
<comment type="caution">
    <text evidence="3">The sequence shown here is derived from an EMBL/GenBank/DDBJ whole genome shotgun (WGS) entry which is preliminary data.</text>
</comment>
<feature type="transmembrane region" description="Helical" evidence="1">
    <location>
        <begin position="69"/>
        <end position="88"/>
    </location>
</feature>
<sequence>MSDSGIEKYKDMDALMADWYTRLCNAQTGHYVCSERLYRRADYTGYLLIFSSTIVTSCFFLQAEGGLKLTLFFISVLSAALSGIVSFGRFAEKAELHRSAASCYGKLRRQLENLRSKKSGLNDDEMISKLKVLRIEWEYISENSPLTPKSALVRN</sequence>
<reference evidence="3 4" key="1">
    <citation type="submission" date="2020-11" db="EMBL/GenBank/DDBJ databases">
        <title>Enhanced detection system for hospital associated transmission using whole genome sequencing surveillance.</title>
        <authorList>
            <person name="Harrison L.H."/>
            <person name="Van Tyne D."/>
            <person name="Marsh J.W."/>
            <person name="Griffith M.P."/>
            <person name="Snyder D.J."/>
            <person name="Cooper V.S."/>
            <person name="Mustapha M."/>
        </authorList>
    </citation>
    <scope>NUCLEOTIDE SEQUENCE [LARGE SCALE GENOMIC DNA]</scope>
    <source>
        <strain evidence="3 4">SER00227</strain>
    </source>
</reference>
<feature type="transmembrane region" description="Helical" evidence="1">
    <location>
        <begin position="43"/>
        <end position="63"/>
    </location>
</feature>
<accession>A0ABS0M5U3</accession>
<gene>
    <name evidence="3" type="ORF">I5U16_22495</name>
</gene>
<protein>
    <submittedName>
        <fullName evidence="3">SLATT domain-containing protein</fullName>
    </submittedName>
</protein>
<dbReference type="RefSeq" id="WP_197668346.1">
    <property type="nucleotide sequence ID" value="NZ_JADPLN010000053.1"/>
</dbReference>
<evidence type="ECO:0000256" key="1">
    <source>
        <dbReference type="SAM" id="Phobius"/>
    </source>
</evidence>
<evidence type="ECO:0000313" key="4">
    <source>
        <dbReference type="Proteomes" id="UP000635335"/>
    </source>
</evidence>
<keyword evidence="1" id="KW-1133">Transmembrane helix</keyword>
<dbReference type="Proteomes" id="UP000635335">
    <property type="component" value="Unassembled WGS sequence"/>
</dbReference>
<dbReference type="Pfam" id="PF18186">
    <property type="entry name" value="SLATT_4"/>
    <property type="match status" value="1"/>
</dbReference>
<proteinExistence type="predicted"/>
<dbReference type="NCBIfam" id="NF033632">
    <property type="entry name" value="SLATT_4"/>
    <property type="match status" value="1"/>
</dbReference>
<organism evidence="3 4">
    <name type="scientific">Serratia surfactantfaciens</name>
    <dbReference type="NCBI Taxonomy" id="2741499"/>
    <lineage>
        <taxon>Bacteria</taxon>
        <taxon>Pseudomonadati</taxon>
        <taxon>Pseudomonadota</taxon>
        <taxon>Gammaproteobacteria</taxon>
        <taxon>Enterobacterales</taxon>
        <taxon>Yersiniaceae</taxon>
        <taxon>Serratia</taxon>
    </lineage>
</organism>
<keyword evidence="1" id="KW-0472">Membrane</keyword>
<dbReference type="EMBL" id="JADUMB010000011">
    <property type="protein sequence ID" value="MBH1922925.1"/>
    <property type="molecule type" value="Genomic_DNA"/>
</dbReference>
<keyword evidence="1" id="KW-0812">Transmembrane</keyword>